<keyword evidence="2" id="KW-1133">Transmembrane helix</keyword>
<dbReference type="AlphaFoldDB" id="A0AAE0I8V2"/>
<evidence type="ECO:0000313" key="4">
    <source>
        <dbReference type="Proteomes" id="UP001286456"/>
    </source>
</evidence>
<keyword evidence="4" id="KW-1185">Reference proteome</keyword>
<sequence length="256" mass="27431">MPASRLGSRNRPHAFLPHPASRQPRPCTASPTRTDDTAPSSTPSARFHHSSACSSREGRGGRLEVVVAVVVLALALALALCFMCFTFMNPVRATPLILSPSIGSPTKCFLITPVDLVYIHFSVHEMTGLTGSLAPPARNLVLTLDVVPLKNVPGNSSPVIYQTSKSRFLHGDSTRVQPRLAGMPCTVRFDSYVTVKETAPRDPAAEHAGMYHSLATDSVSLIGEGSSCASDTAWYVHTSMYPHVSCCRRVSVASST</sequence>
<evidence type="ECO:0000313" key="3">
    <source>
        <dbReference type="EMBL" id="KAK3320677.1"/>
    </source>
</evidence>
<organism evidence="3 4">
    <name type="scientific">Cercophora scortea</name>
    <dbReference type="NCBI Taxonomy" id="314031"/>
    <lineage>
        <taxon>Eukaryota</taxon>
        <taxon>Fungi</taxon>
        <taxon>Dikarya</taxon>
        <taxon>Ascomycota</taxon>
        <taxon>Pezizomycotina</taxon>
        <taxon>Sordariomycetes</taxon>
        <taxon>Sordariomycetidae</taxon>
        <taxon>Sordariales</taxon>
        <taxon>Lasiosphaeriaceae</taxon>
        <taxon>Cercophora</taxon>
    </lineage>
</organism>
<accession>A0AAE0I8V2</accession>
<name>A0AAE0I8V2_9PEZI</name>
<keyword evidence="2" id="KW-0812">Transmembrane</keyword>
<evidence type="ECO:0000256" key="2">
    <source>
        <dbReference type="SAM" id="Phobius"/>
    </source>
</evidence>
<reference evidence="3" key="1">
    <citation type="journal article" date="2023" name="Mol. Phylogenet. Evol.">
        <title>Genome-scale phylogeny and comparative genomics of the fungal order Sordariales.</title>
        <authorList>
            <person name="Hensen N."/>
            <person name="Bonometti L."/>
            <person name="Westerberg I."/>
            <person name="Brannstrom I.O."/>
            <person name="Guillou S."/>
            <person name="Cros-Aarteil S."/>
            <person name="Calhoun S."/>
            <person name="Haridas S."/>
            <person name="Kuo A."/>
            <person name="Mondo S."/>
            <person name="Pangilinan J."/>
            <person name="Riley R."/>
            <person name="LaButti K."/>
            <person name="Andreopoulos B."/>
            <person name="Lipzen A."/>
            <person name="Chen C."/>
            <person name="Yan M."/>
            <person name="Daum C."/>
            <person name="Ng V."/>
            <person name="Clum A."/>
            <person name="Steindorff A."/>
            <person name="Ohm R.A."/>
            <person name="Martin F."/>
            <person name="Silar P."/>
            <person name="Natvig D.O."/>
            <person name="Lalanne C."/>
            <person name="Gautier V."/>
            <person name="Ament-Velasquez S.L."/>
            <person name="Kruys A."/>
            <person name="Hutchinson M.I."/>
            <person name="Powell A.J."/>
            <person name="Barry K."/>
            <person name="Miller A.N."/>
            <person name="Grigoriev I.V."/>
            <person name="Debuchy R."/>
            <person name="Gladieux P."/>
            <person name="Hiltunen Thoren M."/>
            <person name="Johannesson H."/>
        </authorList>
    </citation>
    <scope>NUCLEOTIDE SEQUENCE</scope>
    <source>
        <strain evidence="3">SMH4131-1</strain>
    </source>
</reference>
<reference evidence="3" key="2">
    <citation type="submission" date="2023-06" db="EMBL/GenBank/DDBJ databases">
        <authorList>
            <consortium name="Lawrence Berkeley National Laboratory"/>
            <person name="Haridas S."/>
            <person name="Hensen N."/>
            <person name="Bonometti L."/>
            <person name="Westerberg I."/>
            <person name="Brannstrom I.O."/>
            <person name="Guillou S."/>
            <person name="Cros-Aarteil S."/>
            <person name="Calhoun S."/>
            <person name="Kuo A."/>
            <person name="Mondo S."/>
            <person name="Pangilinan J."/>
            <person name="Riley R."/>
            <person name="Labutti K."/>
            <person name="Andreopoulos B."/>
            <person name="Lipzen A."/>
            <person name="Chen C."/>
            <person name="Yanf M."/>
            <person name="Daum C."/>
            <person name="Ng V."/>
            <person name="Clum A."/>
            <person name="Steindorff A."/>
            <person name="Ohm R."/>
            <person name="Martin F."/>
            <person name="Silar P."/>
            <person name="Natvig D."/>
            <person name="Lalanne C."/>
            <person name="Gautier V."/>
            <person name="Ament-Velasquez S.L."/>
            <person name="Kruys A."/>
            <person name="Hutchinson M.I."/>
            <person name="Powell A.J."/>
            <person name="Barry K."/>
            <person name="Miller A.N."/>
            <person name="Grigoriev I.V."/>
            <person name="Debuchy R."/>
            <person name="Gladieux P."/>
            <person name="Thoren M.H."/>
            <person name="Johannesson H."/>
        </authorList>
    </citation>
    <scope>NUCLEOTIDE SEQUENCE</scope>
    <source>
        <strain evidence="3">SMH4131-1</strain>
    </source>
</reference>
<keyword evidence="2" id="KW-0472">Membrane</keyword>
<comment type="caution">
    <text evidence="3">The sequence shown here is derived from an EMBL/GenBank/DDBJ whole genome shotgun (WGS) entry which is preliminary data.</text>
</comment>
<protein>
    <submittedName>
        <fullName evidence="3">Uncharacterized protein</fullName>
    </submittedName>
</protein>
<proteinExistence type="predicted"/>
<feature type="transmembrane region" description="Helical" evidence="2">
    <location>
        <begin position="65"/>
        <end position="88"/>
    </location>
</feature>
<evidence type="ECO:0000256" key="1">
    <source>
        <dbReference type="SAM" id="MobiDB-lite"/>
    </source>
</evidence>
<feature type="region of interest" description="Disordered" evidence="1">
    <location>
        <begin position="1"/>
        <end position="56"/>
    </location>
</feature>
<gene>
    <name evidence="3" type="ORF">B0T19DRAFT_245068</name>
</gene>
<dbReference type="Proteomes" id="UP001286456">
    <property type="component" value="Unassembled WGS sequence"/>
</dbReference>
<feature type="compositionally biased region" description="Polar residues" evidence="1">
    <location>
        <begin position="29"/>
        <end position="44"/>
    </location>
</feature>
<dbReference type="EMBL" id="JAUEPO010000005">
    <property type="protein sequence ID" value="KAK3320677.1"/>
    <property type="molecule type" value="Genomic_DNA"/>
</dbReference>